<accession>A0ABP8PJ14</accession>
<dbReference type="SUPFAM" id="SSF51735">
    <property type="entry name" value="NAD(P)-binding Rossmann-fold domains"/>
    <property type="match status" value="1"/>
</dbReference>
<keyword evidence="3" id="KW-1185">Reference proteome</keyword>
<dbReference type="Gene3D" id="3.40.50.720">
    <property type="entry name" value="NAD(P)-binding Rossmann-like Domain"/>
    <property type="match status" value="1"/>
</dbReference>
<dbReference type="EMBL" id="BAABHF010000013">
    <property type="protein sequence ID" value="GAA4488341.1"/>
    <property type="molecule type" value="Genomic_DNA"/>
</dbReference>
<dbReference type="PRINTS" id="PR00081">
    <property type="entry name" value="GDHRDH"/>
</dbReference>
<reference evidence="3" key="1">
    <citation type="journal article" date="2019" name="Int. J. Syst. Evol. Microbiol.">
        <title>The Global Catalogue of Microorganisms (GCM) 10K type strain sequencing project: providing services to taxonomists for standard genome sequencing and annotation.</title>
        <authorList>
            <consortium name="The Broad Institute Genomics Platform"/>
            <consortium name="The Broad Institute Genome Sequencing Center for Infectious Disease"/>
            <person name="Wu L."/>
            <person name="Ma J."/>
        </authorList>
    </citation>
    <scope>NUCLEOTIDE SEQUENCE [LARGE SCALE GENOMIC DNA]</scope>
    <source>
        <strain evidence="3">JCM 17933</strain>
    </source>
</reference>
<comment type="caution">
    <text evidence="2">The sequence shown here is derived from an EMBL/GenBank/DDBJ whole genome shotgun (WGS) entry which is preliminary data.</text>
</comment>
<dbReference type="InterPro" id="IPR036291">
    <property type="entry name" value="NAD(P)-bd_dom_sf"/>
</dbReference>
<evidence type="ECO:0000313" key="2">
    <source>
        <dbReference type="EMBL" id="GAA4488341.1"/>
    </source>
</evidence>
<name>A0ABP8PJ14_9ACTN</name>
<comment type="similarity">
    <text evidence="1">Belongs to the short-chain dehydrogenases/reductases (SDR) family.</text>
</comment>
<sequence length="251" mass="26410">MPERVALVTGASRGIGAATARRLARDGMAVAINSHPEERMVAMADRVAAGIRDEGGRAAVYVADIGEAGAVEAMFGRCEEELGRVGVLVTNAAVTRRTEWTDLTEADWDRILGVNLTGAWLCARRAFGEPPAEGGAIITVSSVLARVGAADSVPYATTKAGLLGFTRSMARALGPAGVRVNSVMPGAIRTEEELEAYPDQEAMEREALSRQALQRRGLAEDIANVVSFLAGPDSAFMTGQTVCVDGGWVLH</sequence>
<dbReference type="PANTHER" id="PTHR42760">
    <property type="entry name" value="SHORT-CHAIN DEHYDROGENASES/REDUCTASES FAMILY MEMBER"/>
    <property type="match status" value="1"/>
</dbReference>
<proteinExistence type="inferred from homology"/>
<dbReference type="Proteomes" id="UP001500503">
    <property type="component" value="Unassembled WGS sequence"/>
</dbReference>
<gene>
    <name evidence="2" type="primary">fabG_1</name>
    <name evidence="2" type="ORF">GCM10023191_017580</name>
</gene>
<protein>
    <submittedName>
        <fullName evidence="2">3-oxoacyl-[acyl-carrier-protein] reductase</fullName>
    </submittedName>
</protein>
<dbReference type="PROSITE" id="PS00061">
    <property type="entry name" value="ADH_SHORT"/>
    <property type="match status" value="1"/>
</dbReference>
<dbReference type="PANTHER" id="PTHR42760:SF40">
    <property type="entry name" value="3-OXOACYL-[ACYL-CARRIER-PROTEIN] REDUCTASE, CHLOROPLASTIC"/>
    <property type="match status" value="1"/>
</dbReference>
<dbReference type="RefSeq" id="WP_345459803.1">
    <property type="nucleotide sequence ID" value="NZ_BAABHF010000013.1"/>
</dbReference>
<evidence type="ECO:0000256" key="1">
    <source>
        <dbReference type="ARBA" id="ARBA00006484"/>
    </source>
</evidence>
<organism evidence="2 3">
    <name type="scientific">Actinoallomurus oryzae</name>
    <dbReference type="NCBI Taxonomy" id="502180"/>
    <lineage>
        <taxon>Bacteria</taxon>
        <taxon>Bacillati</taxon>
        <taxon>Actinomycetota</taxon>
        <taxon>Actinomycetes</taxon>
        <taxon>Streptosporangiales</taxon>
        <taxon>Thermomonosporaceae</taxon>
        <taxon>Actinoallomurus</taxon>
    </lineage>
</organism>
<dbReference type="InterPro" id="IPR002347">
    <property type="entry name" value="SDR_fam"/>
</dbReference>
<evidence type="ECO:0000313" key="3">
    <source>
        <dbReference type="Proteomes" id="UP001500503"/>
    </source>
</evidence>
<dbReference type="Pfam" id="PF13561">
    <property type="entry name" value="adh_short_C2"/>
    <property type="match status" value="1"/>
</dbReference>
<dbReference type="PRINTS" id="PR00080">
    <property type="entry name" value="SDRFAMILY"/>
</dbReference>
<dbReference type="InterPro" id="IPR020904">
    <property type="entry name" value="Sc_DH/Rdtase_CS"/>
</dbReference>